<feature type="region of interest" description="Disordered" evidence="11">
    <location>
        <begin position="385"/>
        <end position="771"/>
    </location>
</feature>
<dbReference type="GO" id="GO:0031175">
    <property type="term" value="P:neuron projection development"/>
    <property type="evidence" value="ECO:0007669"/>
    <property type="project" value="TreeGrafter"/>
</dbReference>
<feature type="compositionally biased region" description="Basic and acidic residues" evidence="11">
    <location>
        <begin position="670"/>
        <end position="684"/>
    </location>
</feature>
<dbReference type="InterPro" id="IPR000387">
    <property type="entry name" value="Tyr_Pase_dom"/>
</dbReference>
<dbReference type="InterPro" id="IPR045333">
    <property type="entry name" value="ARMET-like"/>
</dbReference>
<proteinExistence type="inferred from homology"/>
<dbReference type="GO" id="GO:0005783">
    <property type="term" value="C:endoplasmic reticulum"/>
    <property type="evidence" value="ECO:0007669"/>
    <property type="project" value="TreeGrafter"/>
</dbReference>
<dbReference type="Gene3D" id="3.90.190.10">
    <property type="entry name" value="Protein tyrosine phosphatase superfamily"/>
    <property type="match status" value="1"/>
</dbReference>
<dbReference type="SUPFAM" id="SSF68906">
    <property type="entry name" value="SAP domain"/>
    <property type="match status" value="1"/>
</dbReference>
<dbReference type="Gene3D" id="1.10.720.30">
    <property type="entry name" value="SAP domain"/>
    <property type="match status" value="1"/>
</dbReference>
<dbReference type="GO" id="GO:0005615">
    <property type="term" value="C:extracellular space"/>
    <property type="evidence" value="ECO:0007669"/>
    <property type="project" value="TreeGrafter"/>
</dbReference>
<feature type="domain" description="Tyrosine specific protein phosphatases" evidence="14">
    <location>
        <begin position="267"/>
        <end position="326"/>
    </location>
</feature>
<dbReference type="PROSITE" id="PS50056">
    <property type="entry name" value="TYR_PHOSPHATASE_2"/>
    <property type="match status" value="1"/>
</dbReference>
<feature type="region of interest" description="Disordered" evidence="11">
    <location>
        <begin position="870"/>
        <end position="893"/>
    </location>
</feature>
<dbReference type="Gene3D" id="1.10.225.10">
    <property type="entry name" value="Saposin-like"/>
    <property type="match status" value="1"/>
</dbReference>
<feature type="compositionally biased region" description="Basic residues" evidence="11">
    <location>
        <begin position="575"/>
        <end position="590"/>
    </location>
</feature>
<keyword evidence="6" id="KW-0378">Hydrolase</keyword>
<feature type="domain" description="Tyrosine-protein phosphatase" evidence="13">
    <location>
        <begin position="200"/>
        <end position="347"/>
    </location>
</feature>
<reference evidence="15" key="1">
    <citation type="submission" date="2023-06" db="EMBL/GenBank/DDBJ databases">
        <title>Genomic analysis of the entomopathogenic nematode Steinernema hermaphroditum.</title>
        <authorList>
            <person name="Schwarz E.M."/>
            <person name="Heppert J.K."/>
            <person name="Baniya A."/>
            <person name="Schwartz H.T."/>
            <person name="Tan C.-H."/>
            <person name="Antoshechkin I."/>
            <person name="Sternberg P.W."/>
            <person name="Goodrich-Blair H."/>
            <person name="Dillman A.R."/>
        </authorList>
    </citation>
    <scope>NUCLEOTIDE SEQUENCE</scope>
    <source>
        <strain evidence="15">PS9179</strain>
        <tissue evidence="15">Whole animal</tissue>
    </source>
</reference>
<keyword evidence="16" id="KW-1185">Reference proteome</keyword>
<feature type="compositionally biased region" description="Basic residues" evidence="11">
    <location>
        <begin position="431"/>
        <end position="441"/>
    </location>
</feature>
<feature type="compositionally biased region" description="Basic residues" evidence="11">
    <location>
        <begin position="464"/>
        <end position="476"/>
    </location>
</feature>
<accession>A0AA39M176</accession>
<evidence type="ECO:0000256" key="10">
    <source>
        <dbReference type="ARBA" id="ARBA00032923"/>
    </source>
</evidence>
<feature type="compositionally biased region" description="Basic and acidic residues" evidence="11">
    <location>
        <begin position="591"/>
        <end position="600"/>
    </location>
</feature>
<dbReference type="InterPro" id="IPR020422">
    <property type="entry name" value="TYR_PHOSPHATASE_DUAL_dom"/>
</dbReference>
<dbReference type="SUPFAM" id="SSF52799">
    <property type="entry name" value="(Phosphotyrosine protein) phosphatases II"/>
    <property type="match status" value="1"/>
</dbReference>
<evidence type="ECO:0000256" key="5">
    <source>
        <dbReference type="ARBA" id="ARBA00022729"/>
    </source>
</evidence>
<sequence length="893" mass="101351">MRFLGYSFVLAALFVFASGQQCEVCTKVLTDVMDQIPNGDAKNVNKISEAIREHCGGTKGKDHKFCFYIGALPESATSIMNDVSKPLSWSMPPAKVCEKLKAKDAQICELKYEKAIDWTTVDLKKLRVKELKKILESWGEVCKGCTEKTDFVARINELKPKYEMREGGLFQRPPIVNRDRCRVLETLKAIRYRYVRNSTGMDEILPGLFLGNLRDSKDAQQLEEKRIEFVVSAHRSLEKFPETHSTERPKCKVLRVAINDNPAENIEQYFSTVCAFIHAARLQEKNVLVHCLMGVSRSAAFVAAYLLSATHLNYEEVFSFLSSRRPMVNPNFGFRMQLYKYCAGPRRNKERERLTRLSDRSLDLFYADCHFISPQIVPPVTAHLRRRRSKSENDLQVPQGSSQGVLGRAFVSMQRNVAISSSDDEEEKPKTLKKRPLKRKRGESEESEADAVEDVGRDSAASSKKSKKKALPKKQKRDSSLSSFTDSDEDRESSKRKDQFKKKPRKGKRAAGSVSPDEEPQGRKEKKTKRTKPSKSESDQSMSEEETRQRKNRKTNAQSESEASPSDESEEKDQLKKKPSKVKKLSKKRKSCSEAEERSVSDSSEDEDVEDKKKKQKKKPKAEKKMKEATKVAKKMNKKDDFESDEDSDSKSMKKTVKTAEDDSGSEPSDGEKLSLADEKEKSHSSSPSDLDSEASEEKQSAKKDDQMSEEEEESPEPSSSYTKNDEDESDSSIGSVHDVVEKKKQKSEIKSKTQSKEKTPKKEAKTAEDHALTRLKKIVIKAGFRLNYKKLFENVESDKKRKALLTQALIDRGFQKPHTLTSAEKFKKQKEFDDELAALNSNEIIASGHGKRSSRSAMRGDYASEEAVKLSEEMKSTTNRLRAMFDDEEESD</sequence>
<evidence type="ECO:0000259" key="13">
    <source>
        <dbReference type="PROSITE" id="PS50054"/>
    </source>
</evidence>
<feature type="compositionally biased region" description="Basic and acidic residues" evidence="11">
    <location>
        <begin position="739"/>
        <end position="771"/>
    </location>
</feature>
<feature type="signal peptide" evidence="12">
    <location>
        <begin position="1"/>
        <end position="19"/>
    </location>
</feature>
<evidence type="ECO:0000256" key="7">
    <source>
        <dbReference type="ARBA" id="ARBA00022912"/>
    </source>
</evidence>
<comment type="similarity">
    <text evidence="2">Belongs to the ARMET family.</text>
</comment>
<dbReference type="GO" id="GO:0004721">
    <property type="term" value="F:phosphoprotein phosphatase activity"/>
    <property type="evidence" value="ECO:0007669"/>
    <property type="project" value="UniProtKB-KW"/>
</dbReference>
<feature type="compositionally biased region" description="Basic residues" evidence="11">
    <location>
        <begin position="524"/>
        <end position="533"/>
    </location>
</feature>
<feature type="chain" id="PRO_5041281328" description="Mesencephalic astrocyte-derived neurotrophic factor homolog" evidence="12">
    <location>
        <begin position="20"/>
        <end position="893"/>
    </location>
</feature>
<evidence type="ECO:0000313" key="15">
    <source>
        <dbReference type="EMBL" id="KAK0417826.1"/>
    </source>
</evidence>
<feature type="compositionally biased region" description="Basic residues" evidence="11">
    <location>
        <begin position="498"/>
        <end position="509"/>
    </location>
</feature>
<evidence type="ECO:0000256" key="11">
    <source>
        <dbReference type="SAM" id="MobiDB-lite"/>
    </source>
</evidence>
<dbReference type="SMART" id="SM00195">
    <property type="entry name" value="DSPc"/>
    <property type="match status" value="1"/>
</dbReference>
<dbReference type="Proteomes" id="UP001175271">
    <property type="component" value="Unassembled WGS sequence"/>
</dbReference>
<comment type="function">
    <text evidence="9">Required during the maturation of the embryonic nervous system for maintenance of neuronal and cuticular connectivity. Essential for maintenance of dopaminergic neurons and dopamine levels.</text>
</comment>
<dbReference type="InterPro" id="IPR003595">
    <property type="entry name" value="Tyr_Pase_cat"/>
</dbReference>
<dbReference type="FunFam" id="1.10.720.30:FF:000003">
    <property type="entry name" value="Mesencephalic astrocyte-derived neurotrophic factor"/>
    <property type="match status" value="1"/>
</dbReference>
<dbReference type="InterPro" id="IPR016130">
    <property type="entry name" value="Tyr_Pase_AS"/>
</dbReference>
<keyword evidence="8" id="KW-1015">Disulfide bond</keyword>
<dbReference type="InterPro" id="IPR029021">
    <property type="entry name" value="Prot-tyrosine_phosphatase-like"/>
</dbReference>
<comment type="caution">
    <text evidence="15">The sequence shown here is derived from an EMBL/GenBank/DDBJ whole genome shotgun (WGS) entry which is preliminary data.</text>
</comment>
<evidence type="ECO:0000256" key="4">
    <source>
        <dbReference type="ARBA" id="ARBA00022525"/>
    </source>
</evidence>
<keyword evidence="7" id="KW-0904">Protein phosphatase</keyword>
<dbReference type="InterPro" id="IPR019345">
    <property type="entry name" value="ARMET_C"/>
</dbReference>
<evidence type="ECO:0000256" key="3">
    <source>
        <dbReference type="ARBA" id="ARBA00014267"/>
    </source>
</evidence>
<keyword evidence="4" id="KW-0964">Secreted</keyword>
<evidence type="ECO:0000256" key="9">
    <source>
        <dbReference type="ARBA" id="ARBA00024999"/>
    </source>
</evidence>
<evidence type="ECO:0000313" key="16">
    <source>
        <dbReference type="Proteomes" id="UP001175271"/>
    </source>
</evidence>
<dbReference type="SMART" id="SM00404">
    <property type="entry name" value="PTPc_motif"/>
    <property type="match status" value="1"/>
</dbReference>
<evidence type="ECO:0000256" key="2">
    <source>
        <dbReference type="ARBA" id="ARBA00005617"/>
    </source>
</evidence>
<evidence type="ECO:0000256" key="1">
    <source>
        <dbReference type="ARBA" id="ARBA00004613"/>
    </source>
</evidence>
<dbReference type="AlphaFoldDB" id="A0AA39M176"/>
<dbReference type="PANTHER" id="PTHR12990:SF5">
    <property type="entry name" value="MESENCEPHALIC ASTROCYTE-DERIVED NEUROTROPHIC FACTOR HOMOLOG"/>
    <property type="match status" value="1"/>
</dbReference>
<name>A0AA39M176_9BILA</name>
<evidence type="ECO:0000259" key="14">
    <source>
        <dbReference type="PROSITE" id="PS50056"/>
    </source>
</evidence>
<dbReference type="Pfam" id="PF00782">
    <property type="entry name" value="DSPc"/>
    <property type="match status" value="1"/>
</dbReference>
<evidence type="ECO:0000256" key="12">
    <source>
        <dbReference type="SAM" id="SignalP"/>
    </source>
</evidence>
<keyword evidence="5 12" id="KW-0732">Signal</keyword>
<dbReference type="InterPro" id="IPR036361">
    <property type="entry name" value="SAP_dom_sf"/>
</dbReference>
<dbReference type="EMBL" id="JAUCMV010000002">
    <property type="protein sequence ID" value="KAK0417826.1"/>
    <property type="molecule type" value="Genomic_DNA"/>
</dbReference>
<dbReference type="PROSITE" id="PS50054">
    <property type="entry name" value="TYR_PHOSPHATASE_DUAL"/>
    <property type="match status" value="1"/>
</dbReference>
<feature type="compositionally biased region" description="Basic and acidic residues" evidence="11">
    <location>
        <begin position="696"/>
        <end position="707"/>
    </location>
</feature>
<dbReference type="PANTHER" id="PTHR12990">
    <property type="entry name" value="ARMET-LIKE PROTEIN"/>
    <property type="match status" value="1"/>
</dbReference>
<dbReference type="Pfam" id="PF10208">
    <property type="entry name" value="ARMET_C"/>
    <property type="match status" value="1"/>
</dbReference>
<dbReference type="GO" id="GO:0071542">
    <property type="term" value="P:dopaminergic neuron differentiation"/>
    <property type="evidence" value="ECO:0007669"/>
    <property type="project" value="TreeGrafter"/>
</dbReference>
<comment type="subcellular location">
    <subcellularLocation>
        <location evidence="1">Secreted</location>
    </subcellularLocation>
</comment>
<dbReference type="FunFam" id="1.10.225.10:FF:000003">
    <property type="entry name" value="Mesencephalic astrocyte-derived neurotrophic factor"/>
    <property type="match status" value="1"/>
</dbReference>
<evidence type="ECO:0000256" key="8">
    <source>
        <dbReference type="ARBA" id="ARBA00023157"/>
    </source>
</evidence>
<dbReference type="InterPro" id="IPR045332">
    <property type="entry name" value="ARMET_N"/>
</dbReference>
<dbReference type="CDD" id="cd14498">
    <property type="entry name" value="DSP"/>
    <property type="match status" value="1"/>
</dbReference>
<gene>
    <name evidence="15" type="ORF">QR680_013231</name>
</gene>
<protein>
    <recommendedName>
        <fullName evidence="3">Mesencephalic astrocyte-derived neurotrophic factor homolog</fullName>
    </recommendedName>
    <alternativeName>
        <fullName evidence="10">MANF/CDNF-like protein</fullName>
    </alternativeName>
</protein>
<organism evidence="15 16">
    <name type="scientific">Steinernema hermaphroditum</name>
    <dbReference type="NCBI Taxonomy" id="289476"/>
    <lineage>
        <taxon>Eukaryota</taxon>
        <taxon>Metazoa</taxon>
        <taxon>Ecdysozoa</taxon>
        <taxon>Nematoda</taxon>
        <taxon>Chromadorea</taxon>
        <taxon>Rhabditida</taxon>
        <taxon>Tylenchina</taxon>
        <taxon>Panagrolaimomorpha</taxon>
        <taxon>Strongyloidoidea</taxon>
        <taxon>Steinernematidae</taxon>
        <taxon>Steinernema</taxon>
    </lineage>
</organism>
<evidence type="ECO:0000256" key="6">
    <source>
        <dbReference type="ARBA" id="ARBA00022801"/>
    </source>
</evidence>
<dbReference type="PROSITE" id="PS00383">
    <property type="entry name" value="TYR_PHOSPHATASE_1"/>
    <property type="match status" value="1"/>
</dbReference>
<dbReference type="Pfam" id="PF20145">
    <property type="entry name" value="ARMET_N"/>
    <property type="match status" value="1"/>
</dbReference>
<feature type="compositionally biased region" description="Polar residues" evidence="11">
    <location>
        <begin position="394"/>
        <end position="404"/>
    </location>
</feature>
<dbReference type="InterPro" id="IPR000340">
    <property type="entry name" value="Dual-sp_phosphatase_cat-dom"/>
</dbReference>